<dbReference type="AlphaFoldDB" id="A0A0L7KVD7"/>
<name>A0A0L7KVD7_OPEBR</name>
<keyword evidence="1" id="KW-0479">Metal-binding</keyword>
<dbReference type="Pfam" id="PF04500">
    <property type="entry name" value="FLYWCH"/>
    <property type="match status" value="2"/>
</dbReference>
<proteinExistence type="predicted"/>
<organism evidence="5 7">
    <name type="scientific">Operophtera brumata</name>
    <name type="common">Winter moth</name>
    <name type="synonym">Phalaena brumata</name>
    <dbReference type="NCBI Taxonomy" id="104452"/>
    <lineage>
        <taxon>Eukaryota</taxon>
        <taxon>Metazoa</taxon>
        <taxon>Ecdysozoa</taxon>
        <taxon>Arthropoda</taxon>
        <taxon>Hexapoda</taxon>
        <taxon>Insecta</taxon>
        <taxon>Pterygota</taxon>
        <taxon>Neoptera</taxon>
        <taxon>Endopterygota</taxon>
        <taxon>Lepidoptera</taxon>
        <taxon>Glossata</taxon>
        <taxon>Ditrysia</taxon>
        <taxon>Geometroidea</taxon>
        <taxon>Geometridae</taxon>
        <taxon>Larentiinae</taxon>
        <taxon>Operophtera</taxon>
    </lineage>
</organism>
<gene>
    <name evidence="6" type="ORF">OBRU01_08757</name>
    <name evidence="5" type="ORF">OBRU01_16609</name>
</gene>
<evidence type="ECO:0000259" key="4">
    <source>
        <dbReference type="Pfam" id="PF04500"/>
    </source>
</evidence>
<dbReference type="InterPro" id="IPR007588">
    <property type="entry name" value="Znf_FLYWCH"/>
</dbReference>
<reference evidence="5 7" key="1">
    <citation type="journal article" date="2015" name="Genome Biol. Evol.">
        <title>The genome of winter moth (Operophtera brumata) provides a genomic perspective on sexual dimorphism and phenology.</title>
        <authorList>
            <person name="Derks M.F."/>
            <person name="Smit S."/>
            <person name="Salis L."/>
            <person name="Schijlen E."/>
            <person name="Bossers A."/>
            <person name="Mateman C."/>
            <person name="Pijl A.S."/>
            <person name="de Ridder D."/>
            <person name="Groenen M.A."/>
            <person name="Visser M.E."/>
            <person name="Megens H.J."/>
        </authorList>
    </citation>
    <scope>NUCLEOTIDE SEQUENCE [LARGE SCALE GENOMIC DNA]</scope>
    <source>
        <strain evidence="5">WM2013NL</strain>
        <tissue evidence="5">Head and thorax</tissue>
    </source>
</reference>
<dbReference type="EMBL" id="JTDY01001182">
    <property type="protein sequence ID" value="KOB74627.1"/>
    <property type="molecule type" value="Genomic_DNA"/>
</dbReference>
<evidence type="ECO:0000313" key="6">
    <source>
        <dbReference type="EMBL" id="KOB74627.1"/>
    </source>
</evidence>
<dbReference type="Gene3D" id="2.20.25.240">
    <property type="match status" value="2"/>
</dbReference>
<evidence type="ECO:0000256" key="3">
    <source>
        <dbReference type="ARBA" id="ARBA00022833"/>
    </source>
</evidence>
<evidence type="ECO:0000256" key="1">
    <source>
        <dbReference type="ARBA" id="ARBA00022723"/>
    </source>
</evidence>
<evidence type="ECO:0000313" key="7">
    <source>
        <dbReference type="Proteomes" id="UP000037510"/>
    </source>
</evidence>
<keyword evidence="7" id="KW-1185">Reference proteome</keyword>
<protein>
    <recommendedName>
        <fullName evidence="4">FLYWCH-type domain-containing protein</fullName>
    </recommendedName>
</protein>
<comment type="caution">
    <text evidence="5">The sequence shown here is derived from an EMBL/GenBank/DDBJ whole genome shotgun (WGS) entry which is preliminary data.</text>
</comment>
<feature type="non-terminal residue" evidence="5">
    <location>
        <position position="124"/>
    </location>
</feature>
<dbReference type="EMBL" id="JTDY01005266">
    <property type="protein sequence ID" value="KOB67178.1"/>
    <property type="molecule type" value="Genomic_DNA"/>
</dbReference>
<evidence type="ECO:0000256" key="2">
    <source>
        <dbReference type="ARBA" id="ARBA00022771"/>
    </source>
</evidence>
<sequence>VTFLSSRQNRPIILVSGYKFHKLKSHGIKTYWRCSTHLKSGCRAVLHTLEDTTIIGICFSEIKFIESQKGRRMILALGYRFRKTKVMGAKTHWKCSTHEHMKCRAVIHTVNDSTIIKFNNEHNH</sequence>
<evidence type="ECO:0000313" key="5">
    <source>
        <dbReference type="EMBL" id="KOB67178.1"/>
    </source>
</evidence>
<feature type="non-terminal residue" evidence="5">
    <location>
        <position position="1"/>
    </location>
</feature>
<accession>A0A0L7KVD7</accession>
<keyword evidence="2" id="KW-0863">Zinc-finger</keyword>
<dbReference type="GO" id="GO:0008270">
    <property type="term" value="F:zinc ion binding"/>
    <property type="evidence" value="ECO:0007669"/>
    <property type="project" value="UniProtKB-KW"/>
</dbReference>
<dbReference type="Proteomes" id="UP000037510">
    <property type="component" value="Unassembled WGS sequence"/>
</dbReference>
<keyword evidence="3" id="KW-0862">Zinc</keyword>
<feature type="domain" description="FLYWCH-type" evidence="4">
    <location>
        <begin position="3"/>
        <end position="53"/>
    </location>
</feature>
<feature type="domain" description="FLYWCH-type" evidence="4">
    <location>
        <begin position="64"/>
        <end position="124"/>
    </location>
</feature>